<feature type="signal peptide" evidence="2">
    <location>
        <begin position="1"/>
        <end position="36"/>
    </location>
</feature>
<name>A0A914IDJ7_GLORO</name>
<keyword evidence="3" id="KW-1185">Reference proteome</keyword>
<evidence type="ECO:0000313" key="4">
    <source>
        <dbReference type="WBParaSite" id="Gr19_v10_g923.t1"/>
    </source>
</evidence>
<dbReference type="WBParaSite" id="Gr19_v10_g923.t1">
    <property type="protein sequence ID" value="Gr19_v10_g923.t1"/>
    <property type="gene ID" value="Gr19_v10_g923"/>
</dbReference>
<evidence type="ECO:0000313" key="3">
    <source>
        <dbReference type="Proteomes" id="UP000887572"/>
    </source>
</evidence>
<feature type="compositionally biased region" description="Polar residues" evidence="1">
    <location>
        <begin position="85"/>
        <end position="95"/>
    </location>
</feature>
<proteinExistence type="predicted"/>
<protein>
    <submittedName>
        <fullName evidence="4">Transmembrane protein</fullName>
    </submittedName>
</protein>
<accession>A0A914IDJ7</accession>
<feature type="region of interest" description="Disordered" evidence="1">
    <location>
        <begin position="72"/>
        <end position="141"/>
    </location>
</feature>
<organism evidence="3 4">
    <name type="scientific">Globodera rostochiensis</name>
    <name type="common">Golden nematode worm</name>
    <name type="synonym">Heterodera rostochiensis</name>
    <dbReference type="NCBI Taxonomy" id="31243"/>
    <lineage>
        <taxon>Eukaryota</taxon>
        <taxon>Metazoa</taxon>
        <taxon>Ecdysozoa</taxon>
        <taxon>Nematoda</taxon>
        <taxon>Chromadorea</taxon>
        <taxon>Rhabditida</taxon>
        <taxon>Tylenchina</taxon>
        <taxon>Tylenchomorpha</taxon>
        <taxon>Tylenchoidea</taxon>
        <taxon>Heteroderidae</taxon>
        <taxon>Heteroderinae</taxon>
        <taxon>Globodera</taxon>
    </lineage>
</organism>
<feature type="chain" id="PRO_5038009134" evidence="2">
    <location>
        <begin position="37"/>
        <end position="141"/>
    </location>
</feature>
<feature type="region of interest" description="Disordered" evidence="1">
    <location>
        <begin position="39"/>
        <end position="59"/>
    </location>
</feature>
<sequence>MQQKHPKPIQSIISLFNMSMLIFLLITLFVLDLSLGVKNGNPSPRCPPAPKKPLLPNQKNFPQELIRTLAFEGDSSDGNSSVDSTPPNLLRNSSVCPPAPRQQKNNKNKEAPKDMSVIPRRLFESSANTKGDDNVPTKHGH</sequence>
<evidence type="ECO:0000256" key="2">
    <source>
        <dbReference type="SAM" id="SignalP"/>
    </source>
</evidence>
<dbReference type="AlphaFoldDB" id="A0A914IDJ7"/>
<keyword evidence="2" id="KW-0732">Signal</keyword>
<reference evidence="4" key="1">
    <citation type="submission" date="2022-11" db="UniProtKB">
        <authorList>
            <consortium name="WormBaseParasite"/>
        </authorList>
    </citation>
    <scope>IDENTIFICATION</scope>
</reference>
<feature type="compositionally biased region" description="Pro residues" evidence="1">
    <location>
        <begin position="44"/>
        <end position="53"/>
    </location>
</feature>
<evidence type="ECO:0000256" key="1">
    <source>
        <dbReference type="SAM" id="MobiDB-lite"/>
    </source>
</evidence>
<dbReference type="Proteomes" id="UP000887572">
    <property type="component" value="Unplaced"/>
</dbReference>
<feature type="compositionally biased region" description="Basic and acidic residues" evidence="1">
    <location>
        <begin position="130"/>
        <end position="141"/>
    </location>
</feature>